<organism evidence="1 2">
    <name type="scientific">Spirosoma endbachense</name>
    <dbReference type="NCBI Taxonomy" id="2666025"/>
    <lineage>
        <taxon>Bacteria</taxon>
        <taxon>Pseudomonadati</taxon>
        <taxon>Bacteroidota</taxon>
        <taxon>Cytophagia</taxon>
        <taxon>Cytophagales</taxon>
        <taxon>Cytophagaceae</taxon>
        <taxon>Spirosoma</taxon>
    </lineage>
</organism>
<proteinExistence type="predicted"/>
<dbReference type="RefSeq" id="WP_162386683.1">
    <property type="nucleotide sequence ID" value="NZ_CP045997.1"/>
</dbReference>
<name>A0A6P1VUH6_9BACT</name>
<gene>
    <name evidence="1" type="ORF">GJR95_15175</name>
</gene>
<sequence length="64" mass="7242">MRKATQLPPPTANDLEQQVREFDMALYLFTGKNFHLPAAQQQQQQQFDLLQQLVNAAQSTGLIA</sequence>
<dbReference type="EMBL" id="CP045997">
    <property type="protein sequence ID" value="QHV96274.1"/>
    <property type="molecule type" value="Genomic_DNA"/>
</dbReference>
<dbReference type="AlphaFoldDB" id="A0A6P1VUH6"/>
<accession>A0A6P1VUH6</accession>
<reference evidence="1 2" key="1">
    <citation type="submission" date="2019-11" db="EMBL/GenBank/DDBJ databases">
        <title>Spirosoma endbachense sp. nov., isolated from a natural salt meadow.</title>
        <authorList>
            <person name="Rojas J."/>
            <person name="Ambika Manirajan B."/>
            <person name="Ratering S."/>
            <person name="Suarez C."/>
            <person name="Geissler-Plaum R."/>
            <person name="Schnell S."/>
        </authorList>
    </citation>
    <scope>NUCLEOTIDE SEQUENCE [LARGE SCALE GENOMIC DNA]</scope>
    <source>
        <strain evidence="1 2">I-24</strain>
    </source>
</reference>
<evidence type="ECO:0000313" key="1">
    <source>
        <dbReference type="EMBL" id="QHV96274.1"/>
    </source>
</evidence>
<dbReference type="Proteomes" id="UP000464577">
    <property type="component" value="Chromosome"/>
</dbReference>
<evidence type="ECO:0000313" key="2">
    <source>
        <dbReference type="Proteomes" id="UP000464577"/>
    </source>
</evidence>
<dbReference type="KEGG" id="senf:GJR95_15175"/>
<protein>
    <submittedName>
        <fullName evidence="1">Uncharacterized protein</fullName>
    </submittedName>
</protein>
<keyword evidence="2" id="KW-1185">Reference proteome</keyword>